<dbReference type="EC" id="2.3.1.46" evidence="4"/>
<dbReference type="InterPro" id="IPR033752">
    <property type="entry name" value="MetA_family"/>
</dbReference>
<dbReference type="GO" id="GO:0008899">
    <property type="term" value="F:homoserine O-succinyltransferase activity"/>
    <property type="evidence" value="ECO:0007669"/>
    <property type="project" value="UniProtKB-EC"/>
</dbReference>
<feature type="site" description="Important for acyl-CoA specificity" evidence="4">
    <location>
        <position position="104"/>
    </location>
</feature>
<evidence type="ECO:0000256" key="1">
    <source>
        <dbReference type="ARBA" id="ARBA00022605"/>
    </source>
</evidence>
<evidence type="ECO:0000256" key="5">
    <source>
        <dbReference type="PIRSR" id="PIRSR000450-1"/>
    </source>
</evidence>
<keyword evidence="4" id="KW-0963">Cytoplasm</keyword>
<dbReference type="PIRSF" id="PIRSF000450">
    <property type="entry name" value="H_ser_succinyltr"/>
    <property type="match status" value="1"/>
</dbReference>
<evidence type="ECO:0000256" key="4">
    <source>
        <dbReference type="HAMAP-Rule" id="MF_00295"/>
    </source>
</evidence>
<evidence type="ECO:0000313" key="6">
    <source>
        <dbReference type="EMBL" id="RUO36260.1"/>
    </source>
</evidence>
<dbReference type="AlphaFoldDB" id="A0A432WR58"/>
<feature type="binding site" evidence="4">
    <location>
        <position position="241"/>
    </location>
    <ligand>
        <name>substrate</name>
    </ligand>
</feature>
<evidence type="ECO:0000313" key="7">
    <source>
        <dbReference type="Proteomes" id="UP000288405"/>
    </source>
</evidence>
<dbReference type="GO" id="GO:0004414">
    <property type="term" value="F:homoserine O-acetyltransferase activity"/>
    <property type="evidence" value="ECO:0007669"/>
    <property type="project" value="UniProtKB-UniRule"/>
</dbReference>
<feature type="binding site" evidence="4">
    <location>
        <position position="156"/>
    </location>
    <ligand>
        <name>substrate</name>
    </ligand>
</feature>
<keyword evidence="3 4" id="KW-0012">Acyltransferase</keyword>
<reference evidence="6 7" key="1">
    <citation type="journal article" date="2011" name="Front. Microbiol.">
        <title>Genomic signatures of strain selection and enhancement in Bacillus atrophaeus var. globigii, a historical biowarfare simulant.</title>
        <authorList>
            <person name="Gibbons H.S."/>
            <person name="Broomall S.M."/>
            <person name="McNew L.A."/>
            <person name="Daligault H."/>
            <person name="Chapman C."/>
            <person name="Bruce D."/>
            <person name="Karavis M."/>
            <person name="Krepps M."/>
            <person name="McGregor P.A."/>
            <person name="Hong C."/>
            <person name="Park K.H."/>
            <person name="Akmal A."/>
            <person name="Feldman A."/>
            <person name="Lin J.S."/>
            <person name="Chang W.E."/>
            <person name="Higgs B.W."/>
            <person name="Demirev P."/>
            <person name="Lindquist J."/>
            <person name="Liem A."/>
            <person name="Fochler E."/>
            <person name="Read T.D."/>
            <person name="Tapia R."/>
            <person name="Johnson S."/>
            <person name="Bishop-Lilly K.A."/>
            <person name="Detter C."/>
            <person name="Han C."/>
            <person name="Sozhamannan S."/>
            <person name="Rosenzweig C.N."/>
            <person name="Skowronski E.W."/>
        </authorList>
    </citation>
    <scope>NUCLEOTIDE SEQUENCE [LARGE SCALE GENOMIC DNA]</scope>
    <source>
        <strain evidence="6 7">GYP-17</strain>
    </source>
</reference>
<organism evidence="6 7">
    <name type="scientific">Aliidiomarina sanyensis</name>
    <dbReference type="NCBI Taxonomy" id="1249555"/>
    <lineage>
        <taxon>Bacteria</taxon>
        <taxon>Pseudomonadati</taxon>
        <taxon>Pseudomonadota</taxon>
        <taxon>Gammaproteobacteria</taxon>
        <taxon>Alteromonadales</taxon>
        <taxon>Idiomarinaceae</taxon>
        <taxon>Aliidiomarina</taxon>
    </lineage>
</organism>
<comment type="function">
    <text evidence="4">Transfers a succinyl group from succinyl-CoA to L-homoserine, forming succinyl-L-homoserine.</text>
</comment>
<feature type="active site" description="Proton acceptor" evidence="4">
    <location>
        <position position="227"/>
    </location>
</feature>
<dbReference type="GO" id="GO:0005737">
    <property type="term" value="C:cytoplasm"/>
    <property type="evidence" value="ECO:0007669"/>
    <property type="project" value="UniProtKB-SubCell"/>
</dbReference>
<dbReference type="SUPFAM" id="SSF52317">
    <property type="entry name" value="Class I glutamine amidotransferase-like"/>
    <property type="match status" value="1"/>
</dbReference>
<dbReference type="HAMAP" id="MF_00295">
    <property type="entry name" value="MetA_acyltransf"/>
    <property type="match status" value="1"/>
</dbReference>
<protein>
    <recommendedName>
        <fullName evidence="4">Homoserine O-succinyltransferase</fullName>
        <shortName evidence="4">HST</shortName>
        <ecNumber evidence="4">2.3.1.46</ecNumber>
    </recommendedName>
    <alternativeName>
        <fullName evidence="4">Homoserine transsuccinylase</fullName>
        <shortName evidence="4">HTS</shortName>
    </alternativeName>
</protein>
<dbReference type="InterPro" id="IPR029062">
    <property type="entry name" value="Class_I_gatase-like"/>
</dbReference>
<keyword evidence="1 4" id="KW-0028">Amino-acid biosynthesis</keyword>
<dbReference type="RefSeq" id="WP_126775571.1">
    <property type="nucleotide sequence ID" value="NZ_PIPM01000001.1"/>
</dbReference>
<dbReference type="Pfam" id="PF04204">
    <property type="entry name" value="HTS"/>
    <property type="match status" value="1"/>
</dbReference>
<comment type="caution">
    <text evidence="4">Lacks conserved residue(s) required for the propagation of feature annotation.</text>
</comment>
<comment type="subcellular location">
    <subcellularLocation>
        <location evidence="4">Cytoplasm</location>
    </subcellularLocation>
</comment>
<comment type="caution">
    <text evidence="6">The sequence shown here is derived from an EMBL/GenBank/DDBJ whole genome shotgun (WGS) entry which is preliminary data.</text>
</comment>
<keyword evidence="7" id="KW-1185">Reference proteome</keyword>
<gene>
    <name evidence="4" type="primary">metAS</name>
    <name evidence="6" type="ORF">CWE11_00105</name>
</gene>
<dbReference type="UniPathway" id="UPA00051">
    <property type="reaction ID" value="UER00075"/>
</dbReference>
<comment type="pathway">
    <text evidence="4">Amino-acid biosynthesis; L-methionine biosynthesis via de novo pathway; O-succinyl-L-homoserine from L-homoserine: step 1/1.</text>
</comment>
<comment type="catalytic activity">
    <reaction evidence="4">
        <text>L-homoserine + succinyl-CoA = O-succinyl-L-homoserine + CoA</text>
        <dbReference type="Rhea" id="RHEA:22008"/>
        <dbReference type="ChEBI" id="CHEBI:57287"/>
        <dbReference type="ChEBI" id="CHEBI:57292"/>
        <dbReference type="ChEBI" id="CHEBI:57476"/>
        <dbReference type="ChEBI" id="CHEBI:57661"/>
        <dbReference type="EC" id="2.3.1.46"/>
    </reaction>
</comment>
<evidence type="ECO:0000256" key="3">
    <source>
        <dbReference type="ARBA" id="ARBA00023315"/>
    </source>
</evidence>
<dbReference type="GO" id="GO:0009086">
    <property type="term" value="P:methionine biosynthetic process"/>
    <property type="evidence" value="ECO:0007669"/>
    <property type="project" value="UniProtKB-UniRule"/>
</dbReference>
<keyword evidence="4" id="KW-0486">Methionine biosynthesis</keyword>
<keyword evidence="2 4" id="KW-0808">Transferase</keyword>
<dbReference type="OrthoDB" id="9772423at2"/>
<comment type="similarity">
    <text evidence="4">Belongs to the MetA family.</text>
</comment>
<dbReference type="Gene3D" id="3.40.50.880">
    <property type="match status" value="1"/>
</dbReference>
<dbReference type="EMBL" id="PIPM01000001">
    <property type="protein sequence ID" value="RUO36260.1"/>
    <property type="molecule type" value="Genomic_DNA"/>
</dbReference>
<feature type="active site" evidence="4">
    <location>
        <position position="229"/>
    </location>
</feature>
<feature type="active site" description="Acyl-thioester intermediate" evidence="4 5">
    <location>
        <position position="135"/>
    </location>
</feature>
<evidence type="ECO:0000256" key="2">
    <source>
        <dbReference type="ARBA" id="ARBA00022679"/>
    </source>
</evidence>
<dbReference type="PANTHER" id="PTHR20919:SF0">
    <property type="entry name" value="HOMOSERINE O-SUCCINYLTRANSFERASE"/>
    <property type="match status" value="1"/>
</dbReference>
<dbReference type="PANTHER" id="PTHR20919">
    <property type="entry name" value="HOMOSERINE O-SUCCINYLTRANSFERASE"/>
    <property type="match status" value="1"/>
</dbReference>
<dbReference type="Proteomes" id="UP000288405">
    <property type="component" value="Unassembled WGS sequence"/>
</dbReference>
<feature type="site" description="Important for substrate specificity" evidence="4">
    <location>
        <position position="184"/>
    </location>
</feature>
<feature type="binding site" evidence="4">
    <location>
        <position position="184"/>
    </location>
    <ligand>
        <name>substrate</name>
    </ligand>
</feature>
<proteinExistence type="inferred from homology"/>
<accession>A0A432WR58</accession>
<name>A0A432WR58_9GAMM</name>
<sequence length="293" mass="34665">MPLTLHRPLPIISQLQQEGLPVRCDPNHRGVLKIGFLNLMPEKEVAERHWLRLLAQTKFDLELHCLKLKQWKSKTRQAHLDRYYQDWDARDDLDALIITGAPLGTRDYDEVSYWQELRHIFDDAILSYASVMYLCWAANAAFYHHYGIPRVQRAKKISGLYEHRILRKHPIIEGIPRDIRVPHSRNAEARQNQMYAHPELRVLMDSRRAGAFVTIDPIRKRLFVLGHPEYEADTLHREFQRDVSRGLSPNEPEFYYLETDDESEGVEREHPPQADWQAHGVRLLENWLETWVR</sequence>